<accession>A0ACC1NBD6</accession>
<comment type="caution">
    <text evidence="1">The sequence shown here is derived from an EMBL/GenBank/DDBJ whole genome shotgun (WGS) entry which is preliminary data.</text>
</comment>
<reference evidence="1" key="1">
    <citation type="submission" date="2022-08" db="EMBL/GenBank/DDBJ databases">
        <title>Genome Sequence of Lecanicillium fungicola.</title>
        <authorList>
            <person name="Buettner E."/>
        </authorList>
    </citation>
    <scope>NUCLEOTIDE SEQUENCE</scope>
    <source>
        <strain evidence="1">Babe33</strain>
    </source>
</reference>
<name>A0ACC1NBD6_9HYPO</name>
<protein>
    <submittedName>
        <fullName evidence="1">Uncharacterized protein</fullName>
    </submittedName>
</protein>
<dbReference type="Proteomes" id="UP001143910">
    <property type="component" value="Unassembled WGS sequence"/>
</dbReference>
<organism evidence="1 2">
    <name type="scientific">Zarea fungicola</name>
    <dbReference type="NCBI Taxonomy" id="93591"/>
    <lineage>
        <taxon>Eukaryota</taxon>
        <taxon>Fungi</taxon>
        <taxon>Dikarya</taxon>
        <taxon>Ascomycota</taxon>
        <taxon>Pezizomycotina</taxon>
        <taxon>Sordariomycetes</taxon>
        <taxon>Hypocreomycetidae</taxon>
        <taxon>Hypocreales</taxon>
        <taxon>Cordycipitaceae</taxon>
        <taxon>Zarea</taxon>
    </lineage>
</organism>
<gene>
    <name evidence="1" type="ORF">NQ176_g4988</name>
</gene>
<evidence type="ECO:0000313" key="1">
    <source>
        <dbReference type="EMBL" id="KAJ2976379.1"/>
    </source>
</evidence>
<sequence length="251" mass="27483">MSLQETPVASQRKKRHRPAASDTEDDRTDHSSAASTPSDLRVKRKKPAIFTPQKNHNQVNTEELDRIMKAMADKFRRQQEGRRSSGTDAMQPVVSGTQDIPQLVGGLQTEASVPSRPKAKMLPRTSGSVGQHRDAGTILVVGKRPIDADIELAGTGSADLAKAVDVSSDDGNELPPPPHKIFPITGNSLTLLQNHQEWLDDEIIFTMPQFLQQSSDGMGVVHPIALNRDLSYVPTIGLRKTMIPIHVNSNH</sequence>
<keyword evidence="2" id="KW-1185">Reference proteome</keyword>
<proteinExistence type="predicted"/>
<evidence type="ECO:0000313" key="2">
    <source>
        <dbReference type="Proteomes" id="UP001143910"/>
    </source>
</evidence>
<dbReference type="EMBL" id="JANJQO010000591">
    <property type="protein sequence ID" value="KAJ2976379.1"/>
    <property type="molecule type" value="Genomic_DNA"/>
</dbReference>